<keyword evidence="4" id="KW-1003">Cell membrane</keyword>
<evidence type="ECO:0000256" key="5">
    <source>
        <dbReference type="ARBA" id="ARBA00022737"/>
    </source>
</evidence>
<evidence type="ECO:0000256" key="4">
    <source>
        <dbReference type="ARBA" id="ARBA00022475"/>
    </source>
</evidence>
<dbReference type="InterPro" id="IPR017871">
    <property type="entry name" value="ABC_transporter-like_CS"/>
</dbReference>
<evidence type="ECO:0000256" key="7">
    <source>
        <dbReference type="ARBA" id="ARBA00022840"/>
    </source>
</evidence>
<comment type="subcellular location">
    <subcellularLocation>
        <location evidence="1">Cell membrane</location>
        <topology evidence="1">Peripheral membrane protein</topology>
    </subcellularLocation>
</comment>
<dbReference type="NCBIfam" id="NF010167">
    <property type="entry name" value="PRK13648.1"/>
    <property type="match status" value="2"/>
</dbReference>
<dbReference type="InterPro" id="IPR027417">
    <property type="entry name" value="P-loop_NTPase"/>
</dbReference>
<dbReference type="KEGG" id="cpas:Clopa_0670"/>
<keyword evidence="13" id="KW-1185">Reference proteome</keyword>
<dbReference type="FunFam" id="3.40.50.300:FF:000224">
    <property type="entry name" value="Energy-coupling factor transporter ATP-binding protein EcfA"/>
    <property type="match status" value="1"/>
</dbReference>
<protein>
    <submittedName>
        <fullName evidence="12">ATPase component of various ABC-type transport systems with duplicated ATPase domain</fullName>
    </submittedName>
</protein>
<keyword evidence="6" id="KW-0547">Nucleotide-binding</keyword>
<organism evidence="12 13">
    <name type="scientific">Clostridium pasteurianum BC1</name>
    <dbReference type="NCBI Taxonomy" id="86416"/>
    <lineage>
        <taxon>Bacteria</taxon>
        <taxon>Bacillati</taxon>
        <taxon>Bacillota</taxon>
        <taxon>Clostridia</taxon>
        <taxon>Eubacteriales</taxon>
        <taxon>Clostridiaceae</taxon>
        <taxon>Clostridium</taxon>
    </lineage>
</organism>
<dbReference type="InterPro" id="IPR003593">
    <property type="entry name" value="AAA+_ATPase"/>
</dbReference>
<dbReference type="GO" id="GO:0016887">
    <property type="term" value="F:ATP hydrolysis activity"/>
    <property type="evidence" value="ECO:0007669"/>
    <property type="project" value="InterPro"/>
</dbReference>
<reference evidence="12 13" key="1">
    <citation type="submission" date="2012-01" db="EMBL/GenBank/DDBJ databases">
        <title>Complete sequence of chromosome of Clostridium pasteurianum BC1.</title>
        <authorList>
            <consortium name="US DOE Joint Genome Institute"/>
            <person name="Lucas S."/>
            <person name="Han J."/>
            <person name="Lapidus A."/>
            <person name="Cheng J.-F."/>
            <person name="Goodwin L."/>
            <person name="Pitluck S."/>
            <person name="Peters L."/>
            <person name="Mikhailova N."/>
            <person name="Teshima H."/>
            <person name="Detter J.C."/>
            <person name="Han C."/>
            <person name="Tapia R."/>
            <person name="Land M."/>
            <person name="Hauser L."/>
            <person name="Kyrpides N."/>
            <person name="Ivanova N."/>
            <person name="Pagani I."/>
            <person name="Dunn J."/>
            <person name="Taghavi S."/>
            <person name="Francis A."/>
            <person name="van der Lelie D."/>
            <person name="Woyke T."/>
        </authorList>
    </citation>
    <scope>NUCLEOTIDE SEQUENCE [LARGE SCALE GENOMIC DNA]</scope>
    <source>
        <strain evidence="12 13">BC1</strain>
    </source>
</reference>
<evidence type="ECO:0000313" key="13">
    <source>
        <dbReference type="Proteomes" id="UP000013523"/>
    </source>
</evidence>
<dbReference type="RefSeq" id="WP_015614038.1">
    <property type="nucleotide sequence ID" value="NC_021182.1"/>
</dbReference>
<dbReference type="Gene3D" id="3.40.50.300">
    <property type="entry name" value="P-loop containing nucleotide triphosphate hydrolases"/>
    <property type="match status" value="2"/>
</dbReference>
<evidence type="ECO:0000256" key="1">
    <source>
        <dbReference type="ARBA" id="ARBA00004202"/>
    </source>
</evidence>
<dbReference type="InterPro" id="IPR050095">
    <property type="entry name" value="ECF_ABC_transporter_ATP-bd"/>
</dbReference>
<dbReference type="STRING" id="86416.Clopa_0670"/>
<keyword evidence="9" id="KW-0472">Membrane</keyword>
<dbReference type="AlphaFoldDB" id="R4JY22"/>
<keyword evidence="8" id="KW-1278">Translocase</keyword>
<proteinExistence type="inferred from homology"/>
<evidence type="ECO:0000256" key="3">
    <source>
        <dbReference type="ARBA" id="ARBA00022448"/>
    </source>
</evidence>
<dbReference type="EMBL" id="CP003261">
    <property type="protein sequence ID" value="AGK95712.1"/>
    <property type="molecule type" value="Genomic_DNA"/>
</dbReference>
<dbReference type="Pfam" id="PF00005">
    <property type="entry name" value="ABC_tran"/>
    <property type="match status" value="2"/>
</dbReference>
<feature type="domain" description="ABC transporter" evidence="11">
    <location>
        <begin position="4"/>
        <end position="244"/>
    </location>
</feature>
<evidence type="ECO:0000259" key="11">
    <source>
        <dbReference type="PROSITE" id="PS50893"/>
    </source>
</evidence>
<feature type="domain" description="ABC transporter" evidence="11">
    <location>
        <begin position="301"/>
        <end position="534"/>
    </location>
</feature>
<dbReference type="PANTHER" id="PTHR43553:SF23">
    <property type="entry name" value="ABC TRANSPORTER ATP-BINDING COMPONENT"/>
    <property type="match status" value="1"/>
</dbReference>
<dbReference type="GO" id="GO:0005524">
    <property type="term" value="F:ATP binding"/>
    <property type="evidence" value="ECO:0007669"/>
    <property type="project" value="UniProtKB-KW"/>
</dbReference>
<evidence type="ECO:0000256" key="10">
    <source>
        <dbReference type="ARBA" id="ARBA00025157"/>
    </source>
</evidence>
<evidence type="ECO:0000313" key="12">
    <source>
        <dbReference type="EMBL" id="AGK95712.1"/>
    </source>
</evidence>
<dbReference type="InterPro" id="IPR003439">
    <property type="entry name" value="ABC_transporter-like_ATP-bd"/>
</dbReference>
<dbReference type="GO" id="GO:0043190">
    <property type="term" value="C:ATP-binding cassette (ABC) transporter complex"/>
    <property type="evidence" value="ECO:0007669"/>
    <property type="project" value="TreeGrafter"/>
</dbReference>
<dbReference type="CDD" id="cd03225">
    <property type="entry name" value="ABC_cobalt_CbiO_domain1"/>
    <property type="match status" value="2"/>
</dbReference>
<keyword evidence="5" id="KW-0677">Repeat</keyword>
<name>R4JY22_CLOPA</name>
<sequence>MPNIIIDNFTFAYAGSHNPVLCSVDLKIAKGEFVLVAGASGCGKSTLALALAGLIPSRISGYFEGAVYFDGQKLAEMPIHEISQRIGMVFQNPDNQLIQLDVESEVAFGPENLCLPVEEIEKRVREALSLTKMENFRKRELFSLSGGQKQRVTIAAMLAMKPQVLILDEPTSDLDPVGTQEVLRVLKELNEIHGITIILVEHKIDEVIPWVDRVLLMDEGKIVQDCSPRQAFNNLELWDSLGVSVPEIVRLASALPEVFPDIIPLAVEEANSALRETSYARSLIGNDGPYLLKGDLSKSVLSWNNVSLAYDEVQVLHNVNLQISSGEWVALIGANGSGKTSLASLAMGFQKPTDGVVSCMNKPVNAGDISKQAGKIAYLFQAADNMLFGSTVEKEFQFGFSHRRKGIPEMKYTIEELLKLVDLSEHRHMNPFQLSHGQRKRLALGALLASSPEILILDEPTTGQDEGHAKKFLDFLQQLRDKFGLTYLMITHDMGAVANYASRVTALYNGKVILSGRPDMVFACGDELRTCGIVPPPIANLHTCLTDGKAKRVCLTVDQFLSFIKTKEVVSFA</sequence>
<dbReference type="PATRIC" id="fig|86416.3.peg.657"/>
<dbReference type="SMART" id="SM00382">
    <property type="entry name" value="AAA"/>
    <property type="match status" value="2"/>
</dbReference>
<dbReference type="HOGENOM" id="CLU_000604_86_7_9"/>
<dbReference type="PANTHER" id="PTHR43553">
    <property type="entry name" value="HEAVY METAL TRANSPORTER"/>
    <property type="match status" value="1"/>
</dbReference>
<keyword evidence="7" id="KW-0067">ATP-binding</keyword>
<dbReference type="PROSITE" id="PS50893">
    <property type="entry name" value="ABC_TRANSPORTER_2"/>
    <property type="match status" value="2"/>
</dbReference>
<accession>R4JY22</accession>
<dbReference type="GO" id="GO:0042626">
    <property type="term" value="F:ATPase-coupled transmembrane transporter activity"/>
    <property type="evidence" value="ECO:0007669"/>
    <property type="project" value="TreeGrafter"/>
</dbReference>
<dbReference type="SUPFAM" id="SSF52540">
    <property type="entry name" value="P-loop containing nucleoside triphosphate hydrolases"/>
    <property type="match status" value="2"/>
</dbReference>
<keyword evidence="3" id="KW-0813">Transport</keyword>
<dbReference type="InterPro" id="IPR015856">
    <property type="entry name" value="ABC_transpr_CbiO/EcfA_su"/>
</dbReference>
<dbReference type="PROSITE" id="PS00211">
    <property type="entry name" value="ABC_TRANSPORTER_1"/>
    <property type="match status" value="2"/>
</dbReference>
<comment type="function">
    <text evidence="10">Probably part of an ABC transporter complex. Responsible for energy coupling to the transport system.</text>
</comment>
<evidence type="ECO:0000256" key="6">
    <source>
        <dbReference type="ARBA" id="ARBA00022741"/>
    </source>
</evidence>
<evidence type="ECO:0000256" key="9">
    <source>
        <dbReference type="ARBA" id="ARBA00023136"/>
    </source>
</evidence>
<evidence type="ECO:0000256" key="2">
    <source>
        <dbReference type="ARBA" id="ARBA00005417"/>
    </source>
</evidence>
<dbReference type="Proteomes" id="UP000013523">
    <property type="component" value="Chromosome"/>
</dbReference>
<gene>
    <name evidence="12" type="ORF">Clopa_0670</name>
</gene>
<dbReference type="eggNOG" id="COG4172">
    <property type="taxonomic scope" value="Bacteria"/>
</dbReference>
<comment type="similarity">
    <text evidence="2">Belongs to the ABC transporter superfamily.</text>
</comment>
<evidence type="ECO:0000256" key="8">
    <source>
        <dbReference type="ARBA" id="ARBA00022967"/>
    </source>
</evidence>
<dbReference type="OrthoDB" id="501320at2"/>